<dbReference type="InterPro" id="IPR000524">
    <property type="entry name" value="Tscrpt_reg_HTH_GntR"/>
</dbReference>
<dbReference type="InterPro" id="IPR036388">
    <property type="entry name" value="WH-like_DNA-bd_sf"/>
</dbReference>
<organism evidence="5">
    <name type="scientific">marine sediment metagenome</name>
    <dbReference type="NCBI Taxonomy" id="412755"/>
    <lineage>
        <taxon>unclassified sequences</taxon>
        <taxon>metagenomes</taxon>
        <taxon>ecological metagenomes</taxon>
    </lineage>
</organism>
<feature type="domain" description="HTH gntR-type" evidence="4">
    <location>
        <begin position="1"/>
        <end position="57"/>
    </location>
</feature>
<dbReference type="InterPro" id="IPR036390">
    <property type="entry name" value="WH_DNA-bd_sf"/>
</dbReference>
<dbReference type="AlphaFoldDB" id="X1K723"/>
<gene>
    <name evidence="5" type="ORF">S06H3_18911</name>
</gene>
<dbReference type="PANTHER" id="PTHR43537:SF5">
    <property type="entry name" value="UXU OPERON TRANSCRIPTIONAL REGULATOR"/>
    <property type="match status" value="1"/>
</dbReference>
<accession>X1K723</accession>
<dbReference type="PANTHER" id="PTHR43537">
    <property type="entry name" value="TRANSCRIPTIONAL REGULATOR, GNTR FAMILY"/>
    <property type="match status" value="1"/>
</dbReference>
<dbReference type="SUPFAM" id="SSF48008">
    <property type="entry name" value="GntR ligand-binding domain-like"/>
    <property type="match status" value="1"/>
</dbReference>
<feature type="non-terminal residue" evidence="5">
    <location>
        <position position="1"/>
    </location>
</feature>
<comment type="caution">
    <text evidence="5">The sequence shown here is derived from an EMBL/GenBank/DDBJ whole genome shotgun (WGS) entry which is preliminary data.</text>
</comment>
<reference evidence="5" key="1">
    <citation type="journal article" date="2014" name="Front. Microbiol.">
        <title>High frequency of phylogenetically diverse reductive dehalogenase-homologous genes in deep subseafloor sedimentary metagenomes.</title>
        <authorList>
            <person name="Kawai M."/>
            <person name="Futagami T."/>
            <person name="Toyoda A."/>
            <person name="Takaki Y."/>
            <person name="Nishi S."/>
            <person name="Hori S."/>
            <person name="Arai W."/>
            <person name="Tsubouchi T."/>
            <person name="Morono Y."/>
            <person name="Uchiyama I."/>
            <person name="Ito T."/>
            <person name="Fujiyama A."/>
            <person name="Inagaki F."/>
            <person name="Takami H."/>
        </authorList>
    </citation>
    <scope>NUCLEOTIDE SEQUENCE</scope>
    <source>
        <strain evidence="5">Expedition CK06-06</strain>
    </source>
</reference>
<dbReference type="Pfam" id="PF00392">
    <property type="entry name" value="GntR"/>
    <property type="match status" value="1"/>
</dbReference>
<dbReference type="InterPro" id="IPR008920">
    <property type="entry name" value="TF_FadR/GntR_C"/>
</dbReference>
<evidence type="ECO:0000313" key="5">
    <source>
        <dbReference type="EMBL" id="GAI02832.1"/>
    </source>
</evidence>
<protein>
    <recommendedName>
        <fullName evidence="4">HTH gntR-type domain-containing protein</fullName>
    </recommendedName>
</protein>
<dbReference type="GO" id="GO:0003677">
    <property type="term" value="F:DNA binding"/>
    <property type="evidence" value="ECO:0007669"/>
    <property type="project" value="UniProtKB-KW"/>
</dbReference>
<dbReference type="GO" id="GO:0003700">
    <property type="term" value="F:DNA-binding transcription factor activity"/>
    <property type="evidence" value="ECO:0007669"/>
    <property type="project" value="InterPro"/>
</dbReference>
<dbReference type="Gene3D" id="1.20.120.530">
    <property type="entry name" value="GntR ligand-binding domain-like"/>
    <property type="match status" value="1"/>
</dbReference>
<dbReference type="SMART" id="SM00895">
    <property type="entry name" value="FCD"/>
    <property type="match status" value="1"/>
</dbReference>
<keyword evidence="3" id="KW-0804">Transcription</keyword>
<evidence type="ECO:0000259" key="4">
    <source>
        <dbReference type="PROSITE" id="PS50949"/>
    </source>
</evidence>
<dbReference type="PRINTS" id="PR00035">
    <property type="entry name" value="HTHGNTR"/>
</dbReference>
<dbReference type="SUPFAM" id="SSF46785">
    <property type="entry name" value="Winged helix' DNA-binding domain"/>
    <property type="match status" value="1"/>
</dbReference>
<name>X1K723_9ZZZZ</name>
<sequence length="215" mass="24529">DGVIRGHIKPGDKLPTETELTKLYGVSRGPVREAMKTLVAIGVVEIKRGEGTFVRKHVAPSALNQLIFSLLLQQGGAQELVELRKAVEMGMLGIIVDKAEQKDVQRMEKVIAEMEQILEVGTIDVRRLTEIHSRFHRAFVEAAHNPLITTLWSAVFQMFLPTIEGSLERTKAKRDLVGWLRWHREITQGIKDKDLEKTKKAVRECLWIWERRAFS</sequence>
<dbReference type="SMART" id="SM00345">
    <property type="entry name" value="HTH_GNTR"/>
    <property type="match status" value="1"/>
</dbReference>
<keyword evidence="2" id="KW-0238">DNA-binding</keyword>
<evidence type="ECO:0000256" key="2">
    <source>
        <dbReference type="ARBA" id="ARBA00023125"/>
    </source>
</evidence>
<dbReference type="Pfam" id="PF07729">
    <property type="entry name" value="FCD"/>
    <property type="match status" value="1"/>
</dbReference>
<evidence type="ECO:0000256" key="1">
    <source>
        <dbReference type="ARBA" id="ARBA00023015"/>
    </source>
</evidence>
<dbReference type="CDD" id="cd07377">
    <property type="entry name" value="WHTH_GntR"/>
    <property type="match status" value="1"/>
</dbReference>
<keyword evidence="1" id="KW-0805">Transcription regulation</keyword>
<dbReference type="Gene3D" id="1.10.10.10">
    <property type="entry name" value="Winged helix-like DNA-binding domain superfamily/Winged helix DNA-binding domain"/>
    <property type="match status" value="1"/>
</dbReference>
<proteinExistence type="predicted"/>
<evidence type="ECO:0000256" key="3">
    <source>
        <dbReference type="ARBA" id="ARBA00023163"/>
    </source>
</evidence>
<dbReference type="InterPro" id="IPR011711">
    <property type="entry name" value="GntR_C"/>
</dbReference>
<dbReference type="PROSITE" id="PS50949">
    <property type="entry name" value="HTH_GNTR"/>
    <property type="match status" value="1"/>
</dbReference>
<dbReference type="EMBL" id="BARV01009621">
    <property type="protein sequence ID" value="GAI02832.1"/>
    <property type="molecule type" value="Genomic_DNA"/>
</dbReference>